<feature type="compositionally biased region" description="Polar residues" evidence="2">
    <location>
        <begin position="154"/>
        <end position="169"/>
    </location>
</feature>
<dbReference type="Pfam" id="PF00536">
    <property type="entry name" value="SAM_1"/>
    <property type="match status" value="2"/>
</dbReference>
<feature type="region of interest" description="Disordered" evidence="2">
    <location>
        <begin position="1"/>
        <end position="29"/>
    </location>
</feature>
<evidence type="ECO:0000313" key="5">
    <source>
        <dbReference type="Proteomes" id="UP001151699"/>
    </source>
</evidence>
<feature type="domain" description="SAM" evidence="3">
    <location>
        <begin position="192"/>
        <end position="255"/>
    </location>
</feature>
<dbReference type="FunFam" id="1.10.150.50:FF:000028">
    <property type="entry name" value="caskin-2 isoform X2"/>
    <property type="match status" value="1"/>
</dbReference>
<dbReference type="CDD" id="cd09498">
    <property type="entry name" value="SAM_caskin1_2_repeat2"/>
    <property type="match status" value="1"/>
</dbReference>
<accession>A0A9Q0N092</accession>
<dbReference type="Gene3D" id="1.10.150.50">
    <property type="entry name" value="Transcription Factor, Ets-1"/>
    <property type="match status" value="2"/>
</dbReference>
<dbReference type="GO" id="GO:0005925">
    <property type="term" value="C:focal adhesion"/>
    <property type="evidence" value="ECO:0007669"/>
    <property type="project" value="TreeGrafter"/>
</dbReference>
<comment type="caution">
    <text evidence="4">The sequence shown here is derived from an EMBL/GenBank/DDBJ whole genome shotgun (WGS) entry which is preliminary data.</text>
</comment>
<name>A0A9Q0N092_9DIPT</name>
<feature type="region of interest" description="Disordered" evidence="2">
    <location>
        <begin position="122"/>
        <end position="175"/>
    </location>
</feature>
<dbReference type="InterPro" id="IPR035497">
    <property type="entry name" value="Caskin1/2_SAM_1"/>
</dbReference>
<keyword evidence="1" id="KW-0175">Coiled coil</keyword>
<evidence type="ECO:0000256" key="1">
    <source>
        <dbReference type="SAM" id="Coils"/>
    </source>
</evidence>
<dbReference type="SMART" id="SM00454">
    <property type="entry name" value="SAM"/>
    <property type="match status" value="2"/>
</dbReference>
<dbReference type="CDD" id="cd09497">
    <property type="entry name" value="SAM_caskin1_2_repeat1"/>
    <property type="match status" value="1"/>
</dbReference>
<proteinExistence type="predicted"/>
<gene>
    <name evidence="4" type="primary">Caskin1</name>
    <name evidence="4" type="ORF">Bhyg_06160</name>
</gene>
<dbReference type="GO" id="GO:0035591">
    <property type="term" value="F:signaling adaptor activity"/>
    <property type="evidence" value="ECO:0007669"/>
    <property type="project" value="TreeGrafter"/>
</dbReference>
<feature type="compositionally biased region" description="Low complexity" evidence="2">
    <location>
        <begin position="126"/>
        <end position="149"/>
    </location>
</feature>
<dbReference type="InterPro" id="IPR035498">
    <property type="entry name" value="Caskin1/2_SAM_2"/>
</dbReference>
<dbReference type="SUPFAM" id="SSF47769">
    <property type="entry name" value="SAM/Pointed domain"/>
    <property type="match status" value="2"/>
</dbReference>
<dbReference type="OrthoDB" id="6156898at2759"/>
<organism evidence="4 5">
    <name type="scientific">Pseudolycoriella hygida</name>
    <dbReference type="NCBI Taxonomy" id="35572"/>
    <lineage>
        <taxon>Eukaryota</taxon>
        <taxon>Metazoa</taxon>
        <taxon>Ecdysozoa</taxon>
        <taxon>Arthropoda</taxon>
        <taxon>Hexapoda</taxon>
        <taxon>Insecta</taxon>
        <taxon>Pterygota</taxon>
        <taxon>Neoptera</taxon>
        <taxon>Endopterygota</taxon>
        <taxon>Diptera</taxon>
        <taxon>Nematocera</taxon>
        <taxon>Sciaroidea</taxon>
        <taxon>Sciaridae</taxon>
        <taxon>Pseudolycoriella</taxon>
    </lineage>
</organism>
<dbReference type="AlphaFoldDB" id="A0A9Q0N092"/>
<feature type="domain" description="SAM" evidence="3">
    <location>
        <begin position="265"/>
        <end position="325"/>
    </location>
</feature>
<dbReference type="InterPro" id="IPR001660">
    <property type="entry name" value="SAM"/>
</dbReference>
<feature type="region of interest" description="Disordered" evidence="2">
    <location>
        <begin position="727"/>
        <end position="758"/>
    </location>
</feature>
<evidence type="ECO:0000313" key="4">
    <source>
        <dbReference type="EMBL" id="KAJ6641225.1"/>
    </source>
</evidence>
<evidence type="ECO:0000259" key="3">
    <source>
        <dbReference type="PROSITE" id="PS50105"/>
    </source>
</evidence>
<dbReference type="GO" id="GO:0030424">
    <property type="term" value="C:axon"/>
    <property type="evidence" value="ECO:0007669"/>
    <property type="project" value="TreeGrafter"/>
</dbReference>
<protein>
    <submittedName>
        <fullName evidence="4">Caskin-1</fullName>
    </submittedName>
</protein>
<evidence type="ECO:0000256" key="2">
    <source>
        <dbReference type="SAM" id="MobiDB-lite"/>
    </source>
</evidence>
<keyword evidence="5" id="KW-1185">Reference proteome</keyword>
<dbReference type="Proteomes" id="UP001151699">
    <property type="component" value="Chromosome B"/>
</dbReference>
<dbReference type="GO" id="GO:0019903">
    <property type="term" value="F:protein phosphatase binding"/>
    <property type="evidence" value="ECO:0007669"/>
    <property type="project" value="TreeGrafter"/>
</dbReference>
<sequence>MRKLAVNTGMSRPPKPISQAKRVAPPAVPDVYRHSGSSFGSAGYGSSEDAGGFLSVPDATSIIGVRDDHSDYGSAFSKSPGVLSNYVAPNAFTFPVAREPLTHKAAVYYHQQLALQEDQGIDLTQSPGRDSPGSSSGSAGSGSRHSTASLDSGRASSYHTQTSSSTRGALSSPRCSVSSCSIGSVDRMSSRTDHEIITDWLKELNYEEYAQLFSDAGYDMPTISRMTPEDLTAIGIKKPHHREKIKQHIDALQLPDNLPNNVPGSIEEWLRLLRLEEYVQPLFAQGYATVRDVTQLPWEDMEDIGIVKLGHQKKLLLAIKRVKDIMSGKWVLPGLTPILCSSQSSTHGSMQSQSHASAWSCPSTLPLQTPYTSHSTDDYQLYQNACYEQQLYQQHAQQMVEWEQQKMMSQNPYKANEMENDIVLIKLRQPRGKSLESLEDPAERLNSGHLTFIRPAEASFYCHKGGNILPNMMHPQQYPQTIQQMPWRRSYDDGDITPTNEIALSNCDQQGGTLPRHHRSNIPRQRSPGINNYAGLTPQQQQCLQQTMTVGDYATENAMMCPTKCYGSHCATRSPGMLMSNRKQPPEPPRRQGSAVDQATSHLESLSLNHSAYASPHHHLQLHQKSQPLHFMTTNNLHHSVPQPLYANYAGQTHQTTVEIHAEKSQDFKSNSSIDSIDAIPFANDNAGTIKQRVLNRNEIQSASMSSSSSSSSLATTVANISQSLHKTTNGAGTTTTPSPTLSSVSVSGTDGQKISNTIDSNVLNDIGNMLANLTDELDAMLEEEKRAGLNDSE</sequence>
<dbReference type="FunFam" id="1.10.150.50:FF:000071">
    <property type="entry name" value="Caskin, isoform D"/>
    <property type="match status" value="1"/>
</dbReference>
<dbReference type="GO" id="GO:0007409">
    <property type="term" value="P:axonogenesis"/>
    <property type="evidence" value="ECO:0007669"/>
    <property type="project" value="TreeGrafter"/>
</dbReference>
<feature type="coiled-coil region" evidence="1">
    <location>
        <begin position="764"/>
        <end position="791"/>
    </location>
</feature>
<reference evidence="4" key="1">
    <citation type="submission" date="2022-07" db="EMBL/GenBank/DDBJ databases">
        <authorList>
            <person name="Trinca V."/>
            <person name="Uliana J.V.C."/>
            <person name="Torres T.T."/>
            <person name="Ward R.J."/>
            <person name="Monesi N."/>
        </authorList>
    </citation>
    <scope>NUCLEOTIDE SEQUENCE</scope>
    <source>
        <strain evidence="4">HSMRA1968</strain>
        <tissue evidence="4">Whole embryos</tissue>
    </source>
</reference>
<dbReference type="InterPro" id="IPR013761">
    <property type="entry name" value="SAM/pointed_sf"/>
</dbReference>
<dbReference type="PANTHER" id="PTHR24155:SF11">
    <property type="entry name" value="CASKIN, ISOFORM B"/>
    <property type="match status" value="1"/>
</dbReference>
<feature type="compositionally biased region" description="Low complexity" evidence="2">
    <location>
        <begin position="728"/>
        <end position="750"/>
    </location>
</feature>
<dbReference type="EMBL" id="WJQU01000002">
    <property type="protein sequence ID" value="KAJ6641225.1"/>
    <property type="molecule type" value="Genomic_DNA"/>
</dbReference>
<dbReference type="PROSITE" id="PS50105">
    <property type="entry name" value="SAM_DOMAIN"/>
    <property type="match status" value="2"/>
</dbReference>
<feature type="region of interest" description="Disordered" evidence="2">
    <location>
        <begin position="578"/>
        <end position="598"/>
    </location>
</feature>
<dbReference type="PANTHER" id="PTHR24155">
    <property type="entry name" value="OSTEOCLAST-STIMULATING FACTOR 1"/>
    <property type="match status" value="1"/>
</dbReference>
<dbReference type="GO" id="GO:0007185">
    <property type="term" value="P:cell surface receptor protein tyrosine phosphatase signaling pathway"/>
    <property type="evidence" value="ECO:0007669"/>
    <property type="project" value="TreeGrafter"/>
</dbReference>